<sequence>MTDEAATGAVASGALPCRIVVCRDCCCGTSKVTGVDHSAQTDRLREVAPVRVSDCLDVCDQANVVVVQPSAQGRAAGGRPVWLGLVNDPDATEDIAAWVRAGGPGIAPLPDILGLYALSPAQRRTAACAVPGQGPED</sequence>
<dbReference type="Proteomes" id="UP000530412">
    <property type="component" value="Unassembled WGS sequence"/>
</dbReference>
<dbReference type="EMBL" id="JACJIE010000010">
    <property type="protein sequence ID" value="MBA8945724.1"/>
    <property type="molecule type" value="Genomic_DNA"/>
</dbReference>
<evidence type="ECO:0000313" key="1">
    <source>
        <dbReference type="EMBL" id="MBA8945724.1"/>
    </source>
</evidence>
<evidence type="ECO:0000313" key="2">
    <source>
        <dbReference type="Proteomes" id="UP000530412"/>
    </source>
</evidence>
<dbReference type="RefSeq" id="WP_182675041.1">
    <property type="nucleotide sequence ID" value="NZ_BMSU01000003.1"/>
</dbReference>
<reference evidence="1 2" key="1">
    <citation type="submission" date="2020-08" db="EMBL/GenBank/DDBJ databases">
        <title>Genomic Encyclopedia of Type Strains, Phase III (KMG-III): the genomes of soil and plant-associated and newly described type strains.</title>
        <authorList>
            <person name="Whitman W."/>
        </authorList>
    </citation>
    <scope>NUCLEOTIDE SEQUENCE [LARGE SCALE GENOMIC DNA]</scope>
    <source>
        <strain evidence="1 2">CECT 3271</strain>
    </source>
</reference>
<proteinExistence type="predicted"/>
<gene>
    <name evidence="1" type="ORF">FHS33_004173</name>
</gene>
<protein>
    <submittedName>
        <fullName evidence="1">(2Fe-2S) ferredoxin</fullName>
    </submittedName>
</protein>
<comment type="caution">
    <text evidence="1">The sequence shown here is derived from an EMBL/GenBank/DDBJ whole genome shotgun (WGS) entry which is preliminary data.</text>
</comment>
<name>A0AA40VJC1_9ACTN</name>
<organism evidence="1 2">
    <name type="scientific">Streptomyces calvus</name>
    <dbReference type="NCBI Taxonomy" id="67282"/>
    <lineage>
        <taxon>Bacteria</taxon>
        <taxon>Bacillati</taxon>
        <taxon>Actinomycetota</taxon>
        <taxon>Actinomycetes</taxon>
        <taxon>Kitasatosporales</taxon>
        <taxon>Streptomycetaceae</taxon>
        <taxon>Streptomyces</taxon>
    </lineage>
</organism>
<dbReference type="AlphaFoldDB" id="A0AA40VJC1"/>
<accession>A0AA40VJC1</accession>